<dbReference type="CDD" id="cd06121">
    <property type="entry name" value="cupin_YML079wp"/>
    <property type="match status" value="1"/>
</dbReference>
<dbReference type="Pfam" id="PF06172">
    <property type="entry name" value="Cupin_5"/>
    <property type="match status" value="1"/>
</dbReference>
<evidence type="ECO:0000259" key="2">
    <source>
        <dbReference type="Pfam" id="PF06172"/>
    </source>
</evidence>
<protein>
    <recommendedName>
        <fullName evidence="2">DUF985 domain-containing protein</fullName>
    </recommendedName>
</protein>
<organism evidence="3 4">
    <name type="scientific">Spinacia oleracea</name>
    <name type="common">Spinach</name>
    <dbReference type="NCBI Taxonomy" id="3562"/>
    <lineage>
        <taxon>Eukaryota</taxon>
        <taxon>Viridiplantae</taxon>
        <taxon>Streptophyta</taxon>
        <taxon>Embryophyta</taxon>
        <taxon>Tracheophyta</taxon>
        <taxon>Spermatophyta</taxon>
        <taxon>Magnoliopsida</taxon>
        <taxon>eudicotyledons</taxon>
        <taxon>Gunneridae</taxon>
        <taxon>Pentapetalae</taxon>
        <taxon>Caryophyllales</taxon>
        <taxon>Chenopodiaceae</taxon>
        <taxon>Chenopodioideae</taxon>
        <taxon>Anserineae</taxon>
        <taxon>Spinacia</taxon>
    </lineage>
</organism>
<dbReference type="InterPro" id="IPR009327">
    <property type="entry name" value="Cupin_DUF985"/>
</dbReference>
<dbReference type="InterPro" id="IPR014710">
    <property type="entry name" value="RmlC-like_jellyroll"/>
</dbReference>
<keyword evidence="3" id="KW-1185">Reference proteome</keyword>
<dbReference type="Proteomes" id="UP000813463">
    <property type="component" value="Chromosome 2"/>
</dbReference>
<dbReference type="KEGG" id="soe:110793260"/>
<dbReference type="PANTHER" id="PTHR33387">
    <property type="entry name" value="RMLC-LIKE JELLY ROLL FOLD PROTEIN"/>
    <property type="match status" value="1"/>
</dbReference>
<feature type="signal peptide" evidence="1">
    <location>
        <begin position="1"/>
        <end position="18"/>
    </location>
</feature>
<feature type="chain" id="PRO_5045900080" description="DUF985 domain-containing protein" evidence="1">
    <location>
        <begin position="19"/>
        <end position="238"/>
    </location>
</feature>
<dbReference type="RefSeq" id="XP_021853811.2">
    <property type="nucleotide sequence ID" value="XM_021998119.2"/>
</dbReference>
<dbReference type="InterPro" id="IPR039935">
    <property type="entry name" value="YML079W-like"/>
</dbReference>
<dbReference type="Gene3D" id="2.60.120.10">
    <property type="entry name" value="Jelly Rolls"/>
    <property type="match status" value="1"/>
</dbReference>
<evidence type="ECO:0000313" key="4">
    <source>
        <dbReference type="RefSeq" id="XP_021853811.2"/>
    </source>
</evidence>
<dbReference type="SUPFAM" id="SSF51182">
    <property type="entry name" value="RmlC-like cupins"/>
    <property type="match status" value="1"/>
</dbReference>
<evidence type="ECO:0000313" key="3">
    <source>
        <dbReference type="Proteomes" id="UP000813463"/>
    </source>
</evidence>
<sequence>LLVLICITHSLTLSFLLSLISNSLVPKYQTTASSSSILRINPCWSCCKLFVKMLKTSEIVEKLKLKSHPDGGFYIETFRDNSVTLSKSLLPPQYKVDRAVSTATYFLLPSGSVAHIHRVPCAETFHHYMGDPLTVIELNEMNGEVKLTRVGPNLLENEQPQYTVPPFTWFGSFPTKDVIISEDGSHIEVTPRDAEKYYSLMGVTCAPAFHYEDSQSSKRSELVAKFPKYESLISLLTI</sequence>
<evidence type="ECO:0000256" key="1">
    <source>
        <dbReference type="SAM" id="SignalP"/>
    </source>
</evidence>
<accession>A0A9R0K0D1</accession>
<dbReference type="InterPro" id="IPR011051">
    <property type="entry name" value="RmlC_Cupin_sf"/>
</dbReference>
<feature type="domain" description="DUF985" evidence="2">
    <location>
        <begin position="58"/>
        <end position="215"/>
    </location>
</feature>
<reference evidence="4" key="2">
    <citation type="submission" date="2025-08" db="UniProtKB">
        <authorList>
            <consortium name="RefSeq"/>
        </authorList>
    </citation>
    <scope>IDENTIFICATION</scope>
    <source>
        <tissue evidence="4">Leaf</tissue>
    </source>
</reference>
<dbReference type="PANTHER" id="PTHR33387:SF3">
    <property type="entry name" value="DUF985 DOMAIN-CONTAINING PROTEIN"/>
    <property type="match status" value="1"/>
</dbReference>
<dbReference type="GeneID" id="110793260"/>
<name>A0A9R0K0D1_SPIOL</name>
<feature type="non-terminal residue" evidence="4">
    <location>
        <position position="1"/>
    </location>
</feature>
<reference evidence="3" key="1">
    <citation type="journal article" date="2021" name="Nat. Commun.">
        <title>Genomic analyses provide insights into spinach domestication and the genetic basis of agronomic traits.</title>
        <authorList>
            <person name="Cai X."/>
            <person name="Sun X."/>
            <person name="Xu C."/>
            <person name="Sun H."/>
            <person name="Wang X."/>
            <person name="Ge C."/>
            <person name="Zhang Z."/>
            <person name="Wang Q."/>
            <person name="Fei Z."/>
            <person name="Jiao C."/>
            <person name="Wang Q."/>
        </authorList>
    </citation>
    <scope>NUCLEOTIDE SEQUENCE [LARGE SCALE GENOMIC DNA]</scope>
    <source>
        <strain evidence="3">cv. Varoflay</strain>
    </source>
</reference>
<proteinExistence type="predicted"/>
<keyword evidence="1" id="KW-0732">Signal</keyword>
<dbReference type="AlphaFoldDB" id="A0A9R0K0D1"/>
<gene>
    <name evidence="4" type="primary">LOC110793260</name>
</gene>